<dbReference type="EMBL" id="JAEQND010000010">
    <property type="protein sequence ID" value="MBL0427196.1"/>
    <property type="molecule type" value="Genomic_DNA"/>
</dbReference>
<dbReference type="InterPro" id="IPR043429">
    <property type="entry name" value="ArtM/GltK/GlnP/TcyL/YhdX-like"/>
</dbReference>
<dbReference type="InterPro" id="IPR000515">
    <property type="entry name" value="MetI-like"/>
</dbReference>
<protein>
    <submittedName>
        <fullName evidence="10">Amino acid ABC transporter permease</fullName>
    </submittedName>
</protein>
<dbReference type="RefSeq" id="WP_201691811.1">
    <property type="nucleotide sequence ID" value="NZ_JAEQND010000010.1"/>
</dbReference>
<evidence type="ECO:0000256" key="6">
    <source>
        <dbReference type="ARBA" id="ARBA00022989"/>
    </source>
</evidence>
<feature type="transmembrane region" description="Helical" evidence="8">
    <location>
        <begin position="129"/>
        <end position="148"/>
    </location>
</feature>
<accession>A0ABS1JSS9</accession>
<evidence type="ECO:0000256" key="2">
    <source>
        <dbReference type="ARBA" id="ARBA00010072"/>
    </source>
</evidence>
<dbReference type="Gene3D" id="1.10.3720.10">
    <property type="entry name" value="MetI-like"/>
    <property type="match status" value="1"/>
</dbReference>
<evidence type="ECO:0000256" key="1">
    <source>
        <dbReference type="ARBA" id="ARBA00004429"/>
    </source>
</evidence>
<comment type="subcellular location">
    <subcellularLocation>
        <location evidence="1">Cell inner membrane</location>
        <topology evidence="1">Multi-pass membrane protein</topology>
    </subcellularLocation>
    <subcellularLocation>
        <location evidence="8">Cell membrane</location>
        <topology evidence="8">Multi-pass membrane protein</topology>
    </subcellularLocation>
</comment>
<evidence type="ECO:0000259" key="9">
    <source>
        <dbReference type="PROSITE" id="PS50928"/>
    </source>
</evidence>
<comment type="caution">
    <text evidence="10">The sequence shown here is derived from an EMBL/GenBank/DDBJ whole genome shotgun (WGS) entry which is preliminary data.</text>
</comment>
<dbReference type="InterPro" id="IPR010065">
    <property type="entry name" value="AA_ABC_transptr_permease_3TM"/>
</dbReference>
<feature type="transmembrane region" description="Helical" evidence="8">
    <location>
        <begin position="29"/>
        <end position="55"/>
    </location>
</feature>
<feature type="transmembrane region" description="Helical" evidence="8">
    <location>
        <begin position="160"/>
        <end position="185"/>
    </location>
</feature>
<gene>
    <name evidence="10" type="ORF">JI746_18920</name>
</gene>
<name>A0ABS1JSS9_9BURK</name>
<proteinExistence type="inferred from homology"/>
<evidence type="ECO:0000256" key="7">
    <source>
        <dbReference type="ARBA" id="ARBA00023136"/>
    </source>
</evidence>
<evidence type="ECO:0000256" key="3">
    <source>
        <dbReference type="ARBA" id="ARBA00022448"/>
    </source>
</evidence>
<evidence type="ECO:0000256" key="8">
    <source>
        <dbReference type="RuleBase" id="RU363032"/>
    </source>
</evidence>
<feature type="transmembrane region" description="Helical" evidence="8">
    <location>
        <begin position="232"/>
        <end position="252"/>
    </location>
</feature>
<keyword evidence="4" id="KW-1003">Cell membrane</keyword>
<feature type="transmembrane region" description="Helical" evidence="8">
    <location>
        <begin position="333"/>
        <end position="354"/>
    </location>
</feature>
<feature type="domain" description="ABC transmembrane type-1" evidence="9">
    <location>
        <begin position="161"/>
        <end position="354"/>
    </location>
</feature>
<reference evidence="10 11" key="1">
    <citation type="journal article" date="2017" name="Int. J. Syst. Evol. Microbiol.">
        <title>Ramlibacter alkalitolerans sp. nov., alkali-tolerant bacterium isolated from soil of ginseng.</title>
        <authorList>
            <person name="Lee D.H."/>
            <person name="Cha C.J."/>
        </authorList>
    </citation>
    <scope>NUCLEOTIDE SEQUENCE [LARGE SCALE GENOMIC DNA]</scope>
    <source>
        <strain evidence="10 11">KACC 19305</strain>
    </source>
</reference>
<sequence>MTQFLRALPLAPRPAPARLAGARLRWRQLWFPSLPTGVFSLLLAAALLVAGWHFLQWAVLHAHWRGTSSEACVGSDGACWAFVLARWKTWIVGPYPDAQLWRPWVGFALFAGFWAWAVRRPASASPGPVLWGFVLLPCLLLLLLAGGGPLPAVPATQWGGLLLTLAATLVTFVTALPLGLLLALGRRSRLPVLRWLCAGFVEGMRSVPLLAVLFVAATLLPMFLPPGWNLDLFTRALVAFALFNAAMAAEVFRGGLQTVGAGQLEAAATVGLGDFATLRLVVLPQAVRAVVPALVNILIAIVKETTLLSVIGLSDLLGAIENGAKSPEWSGEANILTSGQVFLALVYLAVCYGLSRYSRRLETHDGHPAR</sequence>
<organism evidence="10 11">
    <name type="scientific">Ramlibacter alkalitolerans</name>
    <dbReference type="NCBI Taxonomy" id="2039631"/>
    <lineage>
        <taxon>Bacteria</taxon>
        <taxon>Pseudomonadati</taxon>
        <taxon>Pseudomonadota</taxon>
        <taxon>Betaproteobacteria</taxon>
        <taxon>Burkholderiales</taxon>
        <taxon>Comamonadaceae</taxon>
        <taxon>Ramlibacter</taxon>
    </lineage>
</organism>
<keyword evidence="3 8" id="KW-0813">Transport</keyword>
<feature type="transmembrane region" description="Helical" evidence="8">
    <location>
        <begin position="289"/>
        <end position="313"/>
    </location>
</feature>
<dbReference type="Proteomes" id="UP000622707">
    <property type="component" value="Unassembled WGS sequence"/>
</dbReference>
<dbReference type="PANTHER" id="PTHR30614">
    <property type="entry name" value="MEMBRANE COMPONENT OF AMINO ACID ABC TRANSPORTER"/>
    <property type="match status" value="1"/>
</dbReference>
<keyword evidence="11" id="KW-1185">Reference proteome</keyword>
<keyword evidence="6 8" id="KW-1133">Transmembrane helix</keyword>
<feature type="transmembrane region" description="Helical" evidence="8">
    <location>
        <begin position="206"/>
        <end position="226"/>
    </location>
</feature>
<keyword evidence="7 8" id="KW-0472">Membrane</keyword>
<evidence type="ECO:0000256" key="4">
    <source>
        <dbReference type="ARBA" id="ARBA00022475"/>
    </source>
</evidence>
<dbReference type="PANTHER" id="PTHR30614:SF41">
    <property type="entry name" value="INNER MEMBRANE AMINO-ACID ABC TRANSPORTER PERMEASE PROTEIN YHDY"/>
    <property type="match status" value="1"/>
</dbReference>
<comment type="similarity">
    <text evidence="2">Belongs to the binding-protein-dependent transport system permease family. HisMQ subfamily.</text>
</comment>
<evidence type="ECO:0000256" key="5">
    <source>
        <dbReference type="ARBA" id="ARBA00022692"/>
    </source>
</evidence>
<evidence type="ECO:0000313" key="10">
    <source>
        <dbReference type="EMBL" id="MBL0427196.1"/>
    </source>
</evidence>
<dbReference type="InterPro" id="IPR035906">
    <property type="entry name" value="MetI-like_sf"/>
</dbReference>
<feature type="transmembrane region" description="Helical" evidence="8">
    <location>
        <begin position="100"/>
        <end position="117"/>
    </location>
</feature>
<dbReference type="PROSITE" id="PS50928">
    <property type="entry name" value="ABC_TM1"/>
    <property type="match status" value="1"/>
</dbReference>
<dbReference type="CDD" id="cd06261">
    <property type="entry name" value="TM_PBP2"/>
    <property type="match status" value="1"/>
</dbReference>
<dbReference type="Pfam" id="PF00528">
    <property type="entry name" value="BPD_transp_1"/>
    <property type="match status" value="1"/>
</dbReference>
<keyword evidence="5 8" id="KW-0812">Transmembrane</keyword>
<dbReference type="SUPFAM" id="SSF161098">
    <property type="entry name" value="MetI-like"/>
    <property type="match status" value="1"/>
</dbReference>
<evidence type="ECO:0000313" key="11">
    <source>
        <dbReference type="Proteomes" id="UP000622707"/>
    </source>
</evidence>
<dbReference type="NCBIfam" id="TIGR01726">
    <property type="entry name" value="HEQRo_perm_3TM"/>
    <property type="match status" value="1"/>
</dbReference>